<evidence type="ECO:0000256" key="5">
    <source>
        <dbReference type="ARBA" id="ARBA00025722"/>
    </source>
</evidence>
<organism evidence="9 10">
    <name type="scientific">Torulaspora delbrueckii</name>
    <name type="common">Yeast</name>
    <name type="synonym">Candida colliculosa</name>
    <dbReference type="NCBI Taxonomy" id="4950"/>
    <lineage>
        <taxon>Eukaryota</taxon>
        <taxon>Fungi</taxon>
        <taxon>Dikarya</taxon>
        <taxon>Ascomycota</taxon>
        <taxon>Saccharomycotina</taxon>
        <taxon>Saccharomycetes</taxon>
        <taxon>Saccharomycetales</taxon>
        <taxon>Saccharomycetaceae</taxon>
        <taxon>Torulaspora</taxon>
    </lineage>
</organism>
<evidence type="ECO:0000256" key="1">
    <source>
        <dbReference type="ARBA" id="ARBA00004245"/>
    </source>
</evidence>
<evidence type="ECO:0000313" key="10">
    <source>
        <dbReference type="Proteomes" id="UP000005627"/>
    </source>
</evidence>
<dbReference type="Proteomes" id="UP000005627">
    <property type="component" value="Chromosome 5"/>
</dbReference>
<evidence type="ECO:0000256" key="2">
    <source>
        <dbReference type="ARBA" id="ARBA00022490"/>
    </source>
</evidence>
<dbReference type="InterPro" id="IPR048492">
    <property type="entry name" value="Stu2_CTS"/>
</dbReference>
<feature type="domain" description="TOG" evidence="8">
    <location>
        <begin position="30"/>
        <end position="275"/>
    </location>
</feature>
<comment type="similarity">
    <text evidence="5">Belongs to the TOG/XMAP215 family.</text>
</comment>
<proteinExistence type="inferred from homology"/>
<gene>
    <name evidence="9" type="primary">TDEL0E05060</name>
    <name evidence="9" type="ORF">TDEL_0E05060</name>
</gene>
<keyword evidence="4" id="KW-0206">Cytoskeleton</keyword>
<evidence type="ECO:0000256" key="7">
    <source>
        <dbReference type="SAM" id="MobiDB-lite"/>
    </source>
</evidence>
<dbReference type="GO" id="GO:0007020">
    <property type="term" value="P:microtubule nucleation"/>
    <property type="evidence" value="ECO:0007669"/>
    <property type="project" value="EnsemblFungi"/>
</dbReference>
<feature type="compositionally biased region" description="Polar residues" evidence="7">
    <location>
        <begin position="602"/>
        <end position="613"/>
    </location>
</feature>
<feature type="compositionally biased region" description="Polar residues" evidence="7">
    <location>
        <begin position="737"/>
        <end position="767"/>
    </location>
</feature>
<dbReference type="EMBL" id="HE616746">
    <property type="protein sequence ID" value="CCE92749.1"/>
    <property type="molecule type" value="Genomic_DNA"/>
</dbReference>
<dbReference type="Gene3D" id="1.25.10.10">
    <property type="entry name" value="Leucine-rich Repeat Variant"/>
    <property type="match status" value="2"/>
</dbReference>
<dbReference type="GO" id="GO:0005816">
    <property type="term" value="C:spindle pole body"/>
    <property type="evidence" value="ECO:0007669"/>
    <property type="project" value="EnsemblFungi"/>
</dbReference>
<dbReference type="InterPro" id="IPR021133">
    <property type="entry name" value="HEAT_type_2"/>
</dbReference>
<dbReference type="SMART" id="SM01349">
    <property type="entry name" value="TOG"/>
    <property type="match status" value="2"/>
</dbReference>
<comment type="subcellular location">
    <subcellularLocation>
        <location evidence="1">Cytoplasm</location>
        <location evidence="1">Cytoskeleton</location>
    </subcellularLocation>
</comment>
<reference evidence="9 10" key="1">
    <citation type="journal article" date="2011" name="Proc. Natl. Acad. Sci. U.S.A.">
        <title>Evolutionary erosion of yeast sex chromosomes by mating-type switching accidents.</title>
        <authorList>
            <person name="Gordon J.L."/>
            <person name="Armisen D."/>
            <person name="Proux-Wera E."/>
            <person name="Oheigeartaigh S.S."/>
            <person name="Byrne K.P."/>
            <person name="Wolfe K.H."/>
        </authorList>
    </citation>
    <scope>NUCLEOTIDE SEQUENCE [LARGE SCALE GENOMIC DNA]</scope>
    <source>
        <strain evidence="10">ATCC 10662 / CBS 1146 / NBRC 0425 / NCYC 2629 / NRRL Y-866</strain>
    </source>
</reference>
<dbReference type="GO" id="GO:0061863">
    <property type="term" value="F:microtubule plus end polymerase"/>
    <property type="evidence" value="ECO:0007669"/>
    <property type="project" value="EnsemblFungi"/>
</dbReference>
<evidence type="ECO:0000313" key="9">
    <source>
        <dbReference type="EMBL" id="CCE92749.1"/>
    </source>
</evidence>
<accession>G8ZVV5</accession>
<dbReference type="AlphaFoldDB" id="G8ZVV5"/>
<evidence type="ECO:0000259" key="8">
    <source>
        <dbReference type="SMART" id="SM01349"/>
    </source>
</evidence>
<dbReference type="GO" id="GO:1990758">
    <property type="term" value="P:mitotic sister chromatid biorientation"/>
    <property type="evidence" value="ECO:0007669"/>
    <property type="project" value="EnsemblFungi"/>
</dbReference>
<dbReference type="KEGG" id="tdl:TDEL_0E05060"/>
<name>G8ZVV5_TORDE</name>
<dbReference type="Pfam" id="PF21041">
    <property type="entry name" value="XMAP215_CLASP_TOG"/>
    <property type="match status" value="2"/>
</dbReference>
<feature type="domain" description="TOG" evidence="8">
    <location>
        <begin position="324"/>
        <end position="574"/>
    </location>
</feature>
<dbReference type="RefSeq" id="XP_003681960.1">
    <property type="nucleotide sequence ID" value="XM_003681912.1"/>
</dbReference>
<dbReference type="InParanoid" id="G8ZVV5"/>
<feature type="region of interest" description="Disordered" evidence="7">
    <location>
        <begin position="579"/>
        <end position="619"/>
    </location>
</feature>
<dbReference type="GeneID" id="11500870"/>
<dbReference type="PANTHER" id="PTHR12609">
    <property type="entry name" value="MICROTUBULE ASSOCIATED PROTEIN XMAP215"/>
    <property type="match status" value="1"/>
</dbReference>
<dbReference type="GO" id="GO:0030951">
    <property type="term" value="P:establishment or maintenance of microtubule cytoskeleton polarity"/>
    <property type="evidence" value="ECO:0007669"/>
    <property type="project" value="InterPro"/>
</dbReference>
<sequence>MLAADFKGKQDTSRLVNTTKRPVYESHMSTGGDQDDEDFVGLPLSERLSHRVWKARLHGYQELNALFEAGEDEGSISVYWRDPEQFAQYVVDSNVAAQEQAILALQTLLKKTQLPARGVDLKSVISLWVPALVEKGLGSSRATTKSRSMECVLSLCSYDESLTTCVELVLPFLTKKLPKLVASALNCISELIKSYQFVNVDTGVLLPLVTEPLVKLAGHADRNVRAQTMTLIVEIYKVTGKNRVLIQELLLDQLKPIQQNDLKKLFSKADETNDDGKRLLFKWQESEQQVDKDGDTLMDVKSSLPADSMDKRSDEHQVVIDPFDLLPEQTITDKLPVDFHDRINSAKWKDRVEALSEFWDGTLSKVKKLRAKGQDYSEILSIMAHIVQKDANVQAVTIAAQCIQMICAKLRTPGFTKHYVTIVFVPLLERTKEKKPSVIESIRQALRTVCQFYNPLSPTGHNEDLLQELLQFMTHKTPQIKMESTALLTFIINELQTNEVQVLRKYLDDEITPVVLKIVNDTQPTIRTCGFECFANLIRLLGKRDLNLALEKLDNLKKKKIEECLASLPAASQPKIEVTAASVLRPTSSHKSTIPTKRGPSSPLQKNTKASSPSAARSRVLLTSRSLTTSQQTPPPPSAVHTKELEQLHREKQEWIRERSQLLNQVKNLTSFQTELSDENDSLREQLKMTQTNLHEKGLQLRSKELQLTKLQDRVAQLESELRHLQQQKQQRHNHQSPLSTQRHISSSDASAVSTNLGVRSLSSSSFEPKAVKTKHSRTPSESSDDLPRRVDSLQLNTEIVNEESWKRAAEVTSQLKARIERMRAKSKGINNNV</sequence>
<dbReference type="InterPro" id="IPR034085">
    <property type="entry name" value="TOG"/>
</dbReference>
<dbReference type="GO" id="GO:0099606">
    <property type="term" value="P:microtubule plus-end directed mitotic chromosome migration"/>
    <property type="evidence" value="ECO:0007669"/>
    <property type="project" value="EnsemblFungi"/>
</dbReference>
<keyword evidence="3" id="KW-0677">Repeat</keyword>
<dbReference type="InterPro" id="IPR048491">
    <property type="entry name" value="XMAP215_CLASP_TOG"/>
</dbReference>
<dbReference type="eggNOG" id="KOG1820">
    <property type="taxonomic scope" value="Eukaryota"/>
</dbReference>
<dbReference type="OrthoDB" id="205662at2759"/>
<dbReference type="HOGENOM" id="CLU_008401_1_1_1"/>
<dbReference type="GO" id="GO:0007052">
    <property type="term" value="P:mitotic spindle organization"/>
    <property type="evidence" value="ECO:0007669"/>
    <property type="project" value="EnsemblFungi"/>
</dbReference>
<feature type="repeat" description="HEAT" evidence="6">
    <location>
        <begin position="511"/>
        <end position="547"/>
    </location>
</feature>
<dbReference type="GO" id="GO:0051010">
    <property type="term" value="F:microtubule plus-end binding"/>
    <property type="evidence" value="ECO:0007669"/>
    <property type="project" value="InterPro"/>
</dbReference>
<dbReference type="GO" id="GO:0000776">
    <property type="term" value="C:kinetochore"/>
    <property type="evidence" value="ECO:0007669"/>
    <property type="project" value="EnsemblFungi"/>
</dbReference>
<dbReference type="GO" id="GO:0140273">
    <property type="term" value="P:repair of mitotic kinetochore microtubule attachment defect"/>
    <property type="evidence" value="ECO:0007669"/>
    <property type="project" value="EnsemblFungi"/>
</dbReference>
<feature type="region of interest" description="Disordered" evidence="7">
    <location>
        <begin position="722"/>
        <end position="791"/>
    </location>
</feature>
<evidence type="ECO:0000256" key="6">
    <source>
        <dbReference type="PROSITE-ProRule" id="PRU00103"/>
    </source>
</evidence>
<dbReference type="GO" id="GO:0110078">
    <property type="term" value="C:TTT Hsp90 cochaperone complex"/>
    <property type="evidence" value="ECO:0007669"/>
    <property type="project" value="InterPro"/>
</dbReference>
<keyword evidence="10" id="KW-1185">Reference proteome</keyword>
<dbReference type="PROSITE" id="PS50077">
    <property type="entry name" value="HEAT_REPEAT"/>
    <property type="match status" value="1"/>
</dbReference>
<dbReference type="STRING" id="1076872.G8ZVV5"/>
<evidence type="ECO:0000256" key="3">
    <source>
        <dbReference type="ARBA" id="ARBA00022737"/>
    </source>
</evidence>
<feature type="compositionally biased region" description="Polar residues" evidence="7">
    <location>
        <begin position="585"/>
        <end position="595"/>
    </location>
</feature>
<keyword evidence="2" id="KW-0963">Cytoplasm</keyword>
<dbReference type="Pfam" id="PF21042">
    <property type="entry name" value="Stu2_CTS"/>
    <property type="match status" value="1"/>
</dbReference>
<dbReference type="InterPro" id="IPR011989">
    <property type="entry name" value="ARM-like"/>
</dbReference>
<dbReference type="SUPFAM" id="SSF48371">
    <property type="entry name" value="ARM repeat"/>
    <property type="match status" value="1"/>
</dbReference>
<protein>
    <recommendedName>
        <fullName evidence="8">TOG domain-containing protein</fullName>
    </recommendedName>
</protein>
<dbReference type="GO" id="GO:0005876">
    <property type="term" value="C:spindle microtubule"/>
    <property type="evidence" value="ECO:0007669"/>
    <property type="project" value="EnsemblFungi"/>
</dbReference>
<evidence type="ECO:0000256" key="4">
    <source>
        <dbReference type="ARBA" id="ARBA00023212"/>
    </source>
</evidence>
<dbReference type="InterPro" id="IPR045110">
    <property type="entry name" value="XMAP215"/>
</dbReference>
<dbReference type="GO" id="GO:0005938">
    <property type="term" value="C:cell cortex"/>
    <property type="evidence" value="ECO:0007669"/>
    <property type="project" value="EnsemblFungi"/>
</dbReference>
<dbReference type="InterPro" id="IPR016024">
    <property type="entry name" value="ARM-type_fold"/>
</dbReference>
<dbReference type="FunCoup" id="G8ZVV5">
    <property type="interactions" value="110"/>
</dbReference>